<dbReference type="Gene3D" id="1.10.1060.10">
    <property type="entry name" value="Alpha-helical ferredoxin"/>
    <property type="match status" value="1"/>
</dbReference>
<dbReference type="Pfam" id="PF12838">
    <property type="entry name" value="Fer4_7"/>
    <property type="match status" value="1"/>
</dbReference>
<keyword evidence="6" id="KW-1185">Reference proteome</keyword>
<dbReference type="InterPro" id="IPR050573">
    <property type="entry name" value="SDH/FRD_Iron-Sulfur"/>
</dbReference>
<reference evidence="6" key="1">
    <citation type="submission" date="2016-10" db="EMBL/GenBank/DDBJ databases">
        <authorList>
            <person name="Varghese N."/>
            <person name="Submissions S."/>
        </authorList>
    </citation>
    <scope>NUCLEOTIDE SEQUENCE [LARGE SCALE GENOMIC DNA]</scope>
    <source>
        <strain evidence="6">DSM 26348</strain>
    </source>
</reference>
<dbReference type="InterPro" id="IPR017896">
    <property type="entry name" value="4Fe4S_Fe-S-bd"/>
</dbReference>
<name>A0A1I3CZI4_9PLAN</name>
<protein>
    <submittedName>
        <fullName evidence="5">Succinate dehydrogenase / fumarate reductase iron-sulfur subunit</fullName>
    </submittedName>
</protein>
<dbReference type="AlphaFoldDB" id="A0A1I3CZI4"/>
<dbReference type="OrthoDB" id="9804391at2"/>
<dbReference type="RefSeq" id="WP_092048065.1">
    <property type="nucleotide sequence ID" value="NZ_FOQD01000003.1"/>
</dbReference>
<dbReference type="STRING" id="1576369.SAMN05421753_10329"/>
<dbReference type="NCBIfam" id="NF005746">
    <property type="entry name" value="PRK07570.1"/>
    <property type="match status" value="1"/>
</dbReference>
<dbReference type="Proteomes" id="UP000199518">
    <property type="component" value="Unassembled WGS sequence"/>
</dbReference>
<comment type="cofactor">
    <cofactor evidence="3">
        <name>[2Fe-2S] cluster</name>
        <dbReference type="ChEBI" id="CHEBI:190135"/>
    </cofactor>
</comment>
<gene>
    <name evidence="5" type="ORF">SAMN05421753_10329</name>
</gene>
<evidence type="ECO:0000313" key="5">
    <source>
        <dbReference type="EMBL" id="SFH79885.1"/>
    </source>
</evidence>
<evidence type="ECO:0000256" key="2">
    <source>
        <dbReference type="ARBA" id="ARBA00009433"/>
    </source>
</evidence>
<organism evidence="5 6">
    <name type="scientific">Planctomicrobium piriforme</name>
    <dbReference type="NCBI Taxonomy" id="1576369"/>
    <lineage>
        <taxon>Bacteria</taxon>
        <taxon>Pseudomonadati</taxon>
        <taxon>Planctomycetota</taxon>
        <taxon>Planctomycetia</taxon>
        <taxon>Planctomycetales</taxon>
        <taxon>Planctomycetaceae</taxon>
        <taxon>Planctomicrobium</taxon>
    </lineage>
</organism>
<comment type="similarity">
    <text evidence="2">Belongs to the succinate dehydrogenase/fumarate reductase iron-sulfur protein family.</text>
</comment>
<evidence type="ECO:0000256" key="3">
    <source>
        <dbReference type="ARBA" id="ARBA00034078"/>
    </source>
</evidence>
<dbReference type="Pfam" id="PF13085">
    <property type="entry name" value="Fer2_3"/>
    <property type="match status" value="1"/>
</dbReference>
<dbReference type="SUPFAM" id="SSF54292">
    <property type="entry name" value="2Fe-2S ferredoxin-like"/>
    <property type="match status" value="1"/>
</dbReference>
<dbReference type="Gene3D" id="3.10.20.30">
    <property type="match status" value="1"/>
</dbReference>
<dbReference type="PANTHER" id="PTHR11921">
    <property type="entry name" value="SUCCINATE DEHYDROGENASE IRON-SULFUR PROTEIN"/>
    <property type="match status" value="1"/>
</dbReference>
<feature type="domain" description="4Fe-4S ferredoxin-type" evidence="4">
    <location>
        <begin position="158"/>
        <end position="188"/>
    </location>
</feature>
<accession>A0A1I3CZI4</accession>
<dbReference type="GO" id="GO:0009060">
    <property type="term" value="P:aerobic respiration"/>
    <property type="evidence" value="ECO:0007669"/>
    <property type="project" value="TreeGrafter"/>
</dbReference>
<evidence type="ECO:0000256" key="1">
    <source>
        <dbReference type="ARBA" id="ARBA00001927"/>
    </source>
</evidence>
<dbReference type="GO" id="GO:0051537">
    <property type="term" value="F:2 iron, 2 sulfur cluster binding"/>
    <property type="evidence" value="ECO:0007669"/>
    <property type="project" value="InterPro"/>
</dbReference>
<dbReference type="PROSITE" id="PS51379">
    <property type="entry name" value="4FE4S_FER_2"/>
    <property type="match status" value="1"/>
</dbReference>
<evidence type="ECO:0000313" key="6">
    <source>
        <dbReference type="Proteomes" id="UP000199518"/>
    </source>
</evidence>
<dbReference type="InterPro" id="IPR009051">
    <property type="entry name" value="Helical_ferredxn"/>
</dbReference>
<dbReference type="EMBL" id="FOQD01000003">
    <property type="protein sequence ID" value="SFH79885.1"/>
    <property type="molecule type" value="Genomic_DNA"/>
</dbReference>
<dbReference type="InterPro" id="IPR036010">
    <property type="entry name" value="2Fe-2S_ferredoxin-like_sf"/>
</dbReference>
<dbReference type="InterPro" id="IPR012675">
    <property type="entry name" value="Beta-grasp_dom_sf"/>
</dbReference>
<dbReference type="PROSITE" id="PS00197">
    <property type="entry name" value="2FE2S_FER_1"/>
    <property type="match status" value="1"/>
</dbReference>
<proteinExistence type="inferred from homology"/>
<dbReference type="GO" id="GO:0022904">
    <property type="term" value="P:respiratory electron transport chain"/>
    <property type="evidence" value="ECO:0007669"/>
    <property type="project" value="TreeGrafter"/>
</dbReference>
<dbReference type="GO" id="GO:0009055">
    <property type="term" value="F:electron transfer activity"/>
    <property type="evidence" value="ECO:0007669"/>
    <property type="project" value="InterPro"/>
</dbReference>
<evidence type="ECO:0000259" key="4">
    <source>
        <dbReference type="PROSITE" id="PS51379"/>
    </source>
</evidence>
<dbReference type="InterPro" id="IPR006058">
    <property type="entry name" value="2Fe2S_fd_BS"/>
</dbReference>
<dbReference type="SUPFAM" id="SSF46548">
    <property type="entry name" value="alpha-helical ferredoxin"/>
    <property type="match status" value="1"/>
</dbReference>
<dbReference type="PANTHER" id="PTHR11921:SF41">
    <property type="entry name" value="SUCCINATE DEHYDROGENASE"/>
    <property type="match status" value="1"/>
</dbReference>
<dbReference type="InterPro" id="IPR025192">
    <property type="entry name" value="Succ_DH/fum_Rdtase_N"/>
</dbReference>
<comment type="cofactor">
    <cofactor evidence="1">
        <name>[3Fe-4S] cluster</name>
        <dbReference type="ChEBI" id="CHEBI:21137"/>
    </cofactor>
</comment>
<sequence>MISPAKKKLSLTLKVWRQAGPKQAGGFREYKLQDISPDMSFLEMLDILNEKLIIDGEEPVAFDHDCREGICGSCGLMINGQAHGPDNETTTCQLHMRRFEDGDTVLIEPWRANAFPVVKDLVVDRSAFDRIITAGGFVSVNAGQAQDGNCIPVPKQDQEGALDAAVCIGCGACVAACKNASAMLFTSAKVSHLAQLPQGSPERAQRVLKMVAQMDKEEFGACTNTYECEAACPAGVSVTHIARLNREYFKATLLYKEERAESGGAG</sequence>